<evidence type="ECO:0000313" key="2">
    <source>
        <dbReference type="EMBL" id="RAO75723.1"/>
    </source>
</evidence>
<organism evidence="2 3">
    <name type="scientific">Dyella jiangningensis</name>
    <dbReference type="NCBI Taxonomy" id="1379159"/>
    <lineage>
        <taxon>Bacteria</taxon>
        <taxon>Pseudomonadati</taxon>
        <taxon>Pseudomonadota</taxon>
        <taxon>Gammaproteobacteria</taxon>
        <taxon>Lysobacterales</taxon>
        <taxon>Rhodanobacteraceae</taxon>
        <taxon>Dyella</taxon>
    </lineage>
</organism>
<dbReference type="EMBL" id="NFZS01000004">
    <property type="protein sequence ID" value="RAO75723.1"/>
    <property type="molecule type" value="Genomic_DNA"/>
</dbReference>
<feature type="compositionally biased region" description="Basic and acidic residues" evidence="1">
    <location>
        <begin position="44"/>
        <end position="55"/>
    </location>
</feature>
<evidence type="ECO:0000256" key="1">
    <source>
        <dbReference type="SAM" id="MobiDB-lite"/>
    </source>
</evidence>
<dbReference type="Proteomes" id="UP000248926">
    <property type="component" value="Unassembled WGS sequence"/>
</dbReference>
<accession>A0A328P350</accession>
<comment type="caution">
    <text evidence="2">The sequence shown here is derived from an EMBL/GenBank/DDBJ whole genome shotgun (WGS) entry which is preliminary data.</text>
</comment>
<name>A0A328P350_9GAMM</name>
<dbReference type="AlphaFoldDB" id="A0A328P350"/>
<sequence length="66" mass="7204">MQTLKLSVSLPDDMHPDIELRLCANDSPCDVVIALPAAARSRPQPHDTESPRNEQDDYVLGGYAGI</sequence>
<gene>
    <name evidence="2" type="ORF">CA260_16905</name>
</gene>
<proteinExistence type="predicted"/>
<dbReference type="OrthoDB" id="5957473at2"/>
<evidence type="ECO:0000313" key="3">
    <source>
        <dbReference type="Proteomes" id="UP000248926"/>
    </source>
</evidence>
<feature type="region of interest" description="Disordered" evidence="1">
    <location>
        <begin position="38"/>
        <end position="66"/>
    </location>
</feature>
<reference evidence="2 3" key="1">
    <citation type="journal article" date="2018" name="Genet. Mol. Biol.">
        <title>The genome sequence of Dyella jiangningensis FCAV SCS01 from a lignocellulose-decomposing microbial consortium metagenome reveals potential for biotechnological applications.</title>
        <authorList>
            <person name="Desiderato J.G."/>
            <person name="Alvarenga D.O."/>
            <person name="Constancio M.T.L."/>
            <person name="Alves L.M.C."/>
            <person name="Varani A.M."/>
        </authorList>
    </citation>
    <scope>NUCLEOTIDE SEQUENCE [LARGE SCALE GENOMIC DNA]</scope>
    <source>
        <strain evidence="2 3">FCAV SCS01</strain>
    </source>
</reference>
<keyword evidence="3" id="KW-1185">Reference proteome</keyword>
<protein>
    <submittedName>
        <fullName evidence="2">Uncharacterized protein</fullName>
    </submittedName>
</protein>
<dbReference type="RefSeq" id="WP_111984188.1">
    <property type="nucleotide sequence ID" value="NZ_NFZS01000004.1"/>
</dbReference>